<dbReference type="PANTHER" id="PTHR47691:SF3">
    <property type="entry name" value="HTH-TYPE TRANSCRIPTIONAL REGULATOR RV0890C-RELATED"/>
    <property type="match status" value="1"/>
</dbReference>
<dbReference type="CDD" id="cd15831">
    <property type="entry name" value="BTAD"/>
    <property type="match status" value="1"/>
</dbReference>
<evidence type="ECO:0000256" key="3">
    <source>
        <dbReference type="PROSITE-ProRule" id="PRU01091"/>
    </source>
</evidence>
<gene>
    <name evidence="6" type="ORF">ETD83_19725</name>
</gene>
<dbReference type="GO" id="GO:0043531">
    <property type="term" value="F:ADP binding"/>
    <property type="evidence" value="ECO:0007669"/>
    <property type="project" value="InterPro"/>
</dbReference>
<evidence type="ECO:0000256" key="4">
    <source>
        <dbReference type="SAM" id="MobiDB-lite"/>
    </source>
</evidence>
<protein>
    <submittedName>
        <fullName evidence="6">AfsR/SARP family transcriptional regulator</fullName>
    </submittedName>
</protein>
<dbReference type="PRINTS" id="PR00364">
    <property type="entry name" value="DISEASERSIST"/>
</dbReference>
<comment type="similarity">
    <text evidence="1">Belongs to the AfsR/DnrI/RedD regulatory family.</text>
</comment>
<dbReference type="InterPro" id="IPR011990">
    <property type="entry name" value="TPR-like_helical_dom_sf"/>
</dbReference>
<dbReference type="GO" id="GO:0006355">
    <property type="term" value="P:regulation of DNA-templated transcription"/>
    <property type="evidence" value="ECO:0007669"/>
    <property type="project" value="InterPro"/>
</dbReference>
<feature type="domain" description="OmpR/PhoB-type" evidence="5">
    <location>
        <begin position="18"/>
        <end position="121"/>
    </location>
</feature>
<dbReference type="SMART" id="SM00862">
    <property type="entry name" value="Trans_reg_C"/>
    <property type="match status" value="1"/>
</dbReference>
<organism evidence="6 7">
    <name type="scientific">Actinomadura soli</name>
    <dbReference type="NCBI Taxonomy" id="2508997"/>
    <lineage>
        <taxon>Bacteria</taxon>
        <taxon>Bacillati</taxon>
        <taxon>Actinomycetota</taxon>
        <taxon>Actinomycetes</taxon>
        <taxon>Streptosporangiales</taxon>
        <taxon>Thermomonosporaceae</taxon>
        <taxon>Actinomadura</taxon>
    </lineage>
</organism>
<dbReference type="Pfam" id="PF13424">
    <property type="entry name" value="TPR_12"/>
    <property type="match status" value="1"/>
</dbReference>
<evidence type="ECO:0000313" key="6">
    <source>
        <dbReference type="EMBL" id="TMQ97824.1"/>
    </source>
</evidence>
<dbReference type="SMART" id="SM01043">
    <property type="entry name" value="BTAD"/>
    <property type="match status" value="1"/>
</dbReference>
<name>A0A5C4JA78_9ACTN</name>
<dbReference type="SUPFAM" id="SSF46894">
    <property type="entry name" value="C-terminal effector domain of the bipartite response regulators"/>
    <property type="match status" value="1"/>
</dbReference>
<evidence type="ECO:0000259" key="5">
    <source>
        <dbReference type="PROSITE" id="PS51755"/>
    </source>
</evidence>
<dbReference type="Gene3D" id="1.10.10.10">
    <property type="entry name" value="Winged helix-like DNA-binding domain superfamily/Winged helix DNA-binding domain"/>
    <property type="match status" value="1"/>
</dbReference>
<dbReference type="Gene3D" id="1.25.40.10">
    <property type="entry name" value="Tetratricopeptide repeat domain"/>
    <property type="match status" value="2"/>
</dbReference>
<reference evidence="6 7" key="1">
    <citation type="submission" date="2019-05" db="EMBL/GenBank/DDBJ databases">
        <title>Draft genome sequence of Actinomadura sp. 14C53.</title>
        <authorList>
            <person name="Saricaoglu S."/>
            <person name="Isik K."/>
        </authorList>
    </citation>
    <scope>NUCLEOTIDE SEQUENCE [LARGE SCALE GENOMIC DNA]</scope>
    <source>
        <strain evidence="6 7">14C53</strain>
    </source>
</reference>
<dbReference type="InterPro" id="IPR016032">
    <property type="entry name" value="Sig_transdc_resp-reg_C-effctor"/>
</dbReference>
<evidence type="ECO:0000256" key="1">
    <source>
        <dbReference type="ARBA" id="ARBA00005820"/>
    </source>
</evidence>
<dbReference type="InterPro" id="IPR005158">
    <property type="entry name" value="BTAD"/>
</dbReference>
<dbReference type="RefSeq" id="WP_138646613.1">
    <property type="nucleotide sequence ID" value="NZ_VCKW01000097.1"/>
</dbReference>
<dbReference type="InterPro" id="IPR027417">
    <property type="entry name" value="P-loop_NTPase"/>
</dbReference>
<dbReference type="Pfam" id="PF03704">
    <property type="entry name" value="BTAD"/>
    <property type="match status" value="1"/>
</dbReference>
<dbReference type="OrthoDB" id="3194665at2"/>
<evidence type="ECO:0000313" key="7">
    <source>
        <dbReference type="Proteomes" id="UP000309174"/>
    </source>
</evidence>
<dbReference type="PANTHER" id="PTHR47691">
    <property type="entry name" value="REGULATOR-RELATED"/>
    <property type="match status" value="1"/>
</dbReference>
<feature type="DNA-binding region" description="OmpR/PhoB-type" evidence="3">
    <location>
        <begin position="18"/>
        <end position="121"/>
    </location>
</feature>
<dbReference type="AlphaFoldDB" id="A0A5C4JA78"/>
<dbReference type="EMBL" id="VCKW01000097">
    <property type="protein sequence ID" value="TMQ97824.1"/>
    <property type="molecule type" value="Genomic_DNA"/>
</dbReference>
<keyword evidence="7" id="KW-1185">Reference proteome</keyword>
<keyword evidence="2 3" id="KW-0238">DNA-binding</keyword>
<dbReference type="Gene3D" id="3.40.50.300">
    <property type="entry name" value="P-loop containing nucleotide triphosphate hydrolases"/>
    <property type="match status" value="1"/>
</dbReference>
<dbReference type="SUPFAM" id="SSF52540">
    <property type="entry name" value="P-loop containing nucleoside triphosphate hydrolases"/>
    <property type="match status" value="1"/>
</dbReference>
<dbReference type="Pfam" id="PF00486">
    <property type="entry name" value="Trans_reg_C"/>
    <property type="match status" value="1"/>
</dbReference>
<feature type="compositionally biased region" description="Gly residues" evidence="4">
    <location>
        <begin position="14"/>
        <end position="40"/>
    </location>
</feature>
<dbReference type="InterPro" id="IPR001867">
    <property type="entry name" value="OmpR/PhoB-type_DNA-bd"/>
</dbReference>
<dbReference type="InterPro" id="IPR002182">
    <property type="entry name" value="NB-ARC"/>
</dbReference>
<dbReference type="GO" id="GO:0003677">
    <property type="term" value="F:DNA binding"/>
    <property type="evidence" value="ECO:0007669"/>
    <property type="project" value="UniProtKB-UniRule"/>
</dbReference>
<dbReference type="InterPro" id="IPR036388">
    <property type="entry name" value="WH-like_DNA-bd_sf"/>
</dbReference>
<accession>A0A5C4JA78</accession>
<dbReference type="PROSITE" id="PS51755">
    <property type="entry name" value="OMPR_PHOB"/>
    <property type="match status" value="1"/>
</dbReference>
<feature type="region of interest" description="Disordered" evidence="4">
    <location>
        <begin position="14"/>
        <end position="42"/>
    </location>
</feature>
<dbReference type="GO" id="GO:0000160">
    <property type="term" value="P:phosphorelay signal transduction system"/>
    <property type="evidence" value="ECO:0007669"/>
    <property type="project" value="InterPro"/>
</dbReference>
<comment type="caution">
    <text evidence="6">The sequence shown here is derived from an EMBL/GenBank/DDBJ whole genome shotgun (WGS) entry which is preliminary data.</text>
</comment>
<evidence type="ECO:0000256" key="2">
    <source>
        <dbReference type="ARBA" id="ARBA00023125"/>
    </source>
</evidence>
<dbReference type="SUPFAM" id="SSF48452">
    <property type="entry name" value="TPR-like"/>
    <property type="match status" value="3"/>
</dbReference>
<proteinExistence type="inferred from homology"/>
<dbReference type="Pfam" id="PF00931">
    <property type="entry name" value="NB-ARC"/>
    <property type="match status" value="1"/>
</dbReference>
<sequence length="1067" mass="113730">MRFGVLGPLAVWTGDGGTGGGTGGGSAVGTGGGSGGGSGGSTAVHVPERKVRTLLAMLLADPGRPVSVDRLVDALWGDRPPRNPSGTLQARVSQLRRVLDDAEPGARALVVARPPGYLIDVPPDAVDSGRFAALVVQAHEVADPLTRSRLLGEALALWRGPAFDGFDLPHGAATELDERRLAALEEHAEARLELGEHAALSAELTAEVARHPLRERLRAAHLRALYRAGRQSEAMAGYHDLRERLAEELGVEPSPELSALYLSMLEQEPSEAGRPRPRVPSRLPAVLGELIGRGDAVERARAQLVSDRLVTLTGPGGVGKTRLALETAARSAGDHPDGVWFVELAAEQAHTVKTAADVAEPVARVLGLWDEGGDGPVERLTRALRARRSLLVLDNCEHVIEPAAELAGRLLAGASGLRILATSREPLGLPGERLQIVPPLDLPGPETTPDALLKSSAVRLFVARAGAAAHGFALDEASAPWVASICRRLDGLPLALELAATRVRSLGVRELAIRLDDRFRILADARHGGPERQRTLRAMIGWSWELLTGPERVALRRLVVHAGGCTLDAAETVCDADATVLARLVDRSLVVRTEQDGRYRLLESVAAYGLERLREAGEEAEFRRRHARYYTGLAERAAERLHGPEQAEWLYVLDREAANLTAALKHGGAVAVRLANALGWYWFLRGRFGEARTALESALRPPTTASDTTPSDTTASDDAAVWLAAFTMLAGESKDSEQLRRTALTAAYAGDEFARAKAEWFLSHVHWAYGDMAANEERVGHALSVFQARGDRWFTAAALTTRAKFALGHGHLAAARHDAETSMAIFDELGDPWGRLEASDALARHAEITGDHDESARRHRAALRVAEELRMWPEVSYRLSGLGRLALLAGDLDQARDLHERALDLAGRHAARSAQEFAEIGLGLVARARGDLDAAEAHLRTWLGWLRGIGGTAGIAFAHAQLGFIAEERGDADTALALHTEGLAGARAVGDPRAVALALEGLAGARSLAGDHAAASGLLAEAAALREAAGAPLPAAERRDVDRIIGRIRAASGVTPHMGTVHGEGEP</sequence>
<dbReference type="Proteomes" id="UP000309174">
    <property type="component" value="Unassembled WGS sequence"/>
</dbReference>